<comment type="caution">
    <text evidence="2">The sequence shown here is derived from an EMBL/GenBank/DDBJ whole genome shotgun (WGS) entry which is preliminary data.</text>
</comment>
<evidence type="ECO:0000313" key="3">
    <source>
        <dbReference type="Proteomes" id="UP000593576"/>
    </source>
</evidence>
<dbReference type="AlphaFoldDB" id="A0A7J9LUP9"/>
<gene>
    <name evidence="2" type="ORF">Goshw_008065</name>
</gene>
<proteinExistence type="predicted"/>
<dbReference type="Proteomes" id="UP000593576">
    <property type="component" value="Unassembled WGS sequence"/>
</dbReference>
<name>A0A7J9LUP9_GOSSC</name>
<feature type="region of interest" description="Disordered" evidence="1">
    <location>
        <begin position="85"/>
        <end position="106"/>
    </location>
</feature>
<organism evidence="2 3">
    <name type="scientific">Gossypium schwendimanii</name>
    <name type="common">Cotton</name>
    <dbReference type="NCBI Taxonomy" id="34291"/>
    <lineage>
        <taxon>Eukaryota</taxon>
        <taxon>Viridiplantae</taxon>
        <taxon>Streptophyta</taxon>
        <taxon>Embryophyta</taxon>
        <taxon>Tracheophyta</taxon>
        <taxon>Spermatophyta</taxon>
        <taxon>Magnoliopsida</taxon>
        <taxon>eudicotyledons</taxon>
        <taxon>Gunneridae</taxon>
        <taxon>Pentapetalae</taxon>
        <taxon>rosids</taxon>
        <taxon>malvids</taxon>
        <taxon>Malvales</taxon>
        <taxon>Malvaceae</taxon>
        <taxon>Malvoideae</taxon>
        <taxon>Gossypium</taxon>
    </lineage>
</organism>
<accession>A0A7J9LUP9</accession>
<protein>
    <recommendedName>
        <fullName evidence="4">Aminotransferase-like plant mobile domain-containing protein</fullName>
    </recommendedName>
</protein>
<evidence type="ECO:0008006" key="4">
    <source>
        <dbReference type="Google" id="ProtNLM"/>
    </source>
</evidence>
<reference evidence="2 3" key="1">
    <citation type="journal article" date="2019" name="Genome Biol. Evol.">
        <title>Insights into the evolution of the New World diploid cottons (Gossypium, subgenus Houzingenia) based on genome sequencing.</title>
        <authorList>
            <person name="Grover C.E."/>
            <person name="Arick M.A. 2nd"/>
            <person name="Thrash A."/>
            <person name="Conover J.L."/>
            <person name="Sanders W.S."/>
            <person name="Peterson D.G."/>
            <person name="Frelichowski J.E."/>
            <person name="Scheffler J.A."/>
            <person name="Scheffler B.E."/>
            <person name="Wendel J.F."/>
        </authorList>
    </citation>
    <scope>NUCLEOTIDE SEQUENCE [LARGE SCALE GENOMIC DNA]</scope>
    <source>
        <strain evidence="2">1</strain>
        <tissue evidence="2">Leaf</tissue>
    </source>
</reference>
<evidence type="ECO:0000313" key="2">
    <source>
        <dbReference type="EMBL" id="MBA0862410.1"/>
    </source>
</evidence>
<evidence type="ECO:0000256" key="1">
    <source>
        <dbReference type="SAM" id="MobiDB-lite"/>
    </source>
</evidence>
<sequence>MAHEMLDDEHKIDLQRPNTHWSLFHSEYIEIWENQYYNIPTCEPVMVPELACNLDYMSWFRIYGKPYLLSEEERRWQIRVERKQQGPLNPRIMGDETGPSTAPKQSPALTEQATIPTPQPLQIMPNAYPNSYVYPNPYMYPFSTPMSGGTTRGTVGELNSFSIPIVLWDSSRLRSFAVGDANTSEIFALSM</sequence>
<keyword evidence="3" id="KW-1185">Reference proteome</keyword>
<dbReference type="EMBL" id="JABFAF010000008">
    <property type="protein sequence ID" value="MBA0862410.1"/>
    <property type="molecule type" value="Genomic_DNA"/>
</dbReference>